<proteinExistence type="predicted"/>
<protein>
    <submittedName>
        <fullName evidence="2">Uncharacterized protein</fullName>
    </submittedName>
</protein>
<reference evidence="2 3" key="1">
    <citation type="journal article" date="2015" name="Sci. Rep.">
        <title>The power of single molecule real-time sequencing technology in the de novo assembly of a eukaryotic genome.</title>
        <authorList>
            <person name="Sakai H."/>
            <person name="Naito K."/>
            <person name="Ogiso-Tanaka E."/>
            <person name="Takahashi Y."/>
            <person name="Iseki K."/>
            <person name="Muto C."/>
            <person name="Satou K."/>
            <person name="Teruya K."/>
            <person name="Shiroma A."/>
            <person name="Shimoji M."/>
            <person name="Hirano T."/>
            <person name="Itoh T."/>
            <person name="Kaga A."/>
            <person name="Tomooka N."/>
        </authorList>
    </citation>
    <scope>NUCLEOTIDE SEQUENCE [LARGE SCALE GENOMIC DNA]</scope>
    <source>
        <strain evidence="3">cv. Shumari</strain>
    </source>
</reference>
<feature type="non-terminal residue" evidence="2">
    <location>
        <position position="1"/>
    </location>
</feature>
<gene>
    <name evidence="2" type="primary">Vigan.04G082400</name>
    <name evidence="2" type="ORF">VIGAN_04082400</name>
</gene>
<sequence>FCLLNFPCSFPVLHSLNGFLFYDFLNQTQRQRLKLVKGYFFFCCRGLFGLFLLWLQFLLLLVCMGCEFISV</sequence>
<evidence type="ECO:0000256" key="1">
    <source>
        <dbReference type="SAM" id="Phobius"/>
    </source>
</evidence>
<evidence type="ECO:0000313" key="3">
    <source>
        <dbReference type="Proteomes" id="UP000291084"/>
    </source>
</evidence>
<organism evidence="2 3">
    <name type="scientific">Vigna angularis var. angularis</name>
    <dbReference type="NCBI Taxonomy" id="157739"/>
    <lineage>
        <taxon>Eukaryota</taxon>
        <taxon>Viridiplantae</taxon>
        <taxon>Streptophyta</taxon>
        <taxon>Embryophyta</taxon>
        <taxon>Tracheophyta</taxon>
        <taxon>Spermatophyta</taxon>
        <taxon>Magnoliopsida</taxon>
        <taxon>eudicotyledons</taxon>
        <taxon>Gunneridae</taxon>
        <taxon>Pentapetalae</taxon>
        <taxon>rosids</taxon>
        <taxon>fabids</taxon>
        <taxon>Fabales</taxon>
        <taxon>Fabaceae</taxon>
        <taxon>Papilionoideae</taxon>
        <taxon>50 kb inversion clade</taxon>
        <taxon>NPAAA clade</taxon>
        <taxon>indigoferoid/millettioid clade</taxon>
        <taxon>Phaseoleae</taxon>
        <taxon>Vigna</taxon>
    </lineage>
</organism>
<evidence type="ECO:0000313" key="2">
    <source>
        <dbReference type="EMBL" id="BAT83641.1"/>
    </source>
</evidence>
<keyword evidence="3" id="KW-1185">Reference proteome</keyword>
<keyword evidence="1" id="KW-1133">Transmembrane helix</keyword>
<keyword evidence="1" id="KW-0812">Transmembrane</keyword>
<dbReference type="Proteomes" id="UP000291084">
    <property type="component" value="Chromosome 4"/>
</dbReference>
<keyword evidence="1" id="KW-0472">Membrane</keyword>
<dbReference type="AlphaFoldDB" id="A0A0S3RSV7"/>
<accession>A0A0S3RSV7</accession>
<dbReference type="EMBL" id="AP015037">
    <property type="protein sequence ID" value="BAT83641.1"/>
    <property type="molecule type" value="Genomic_DNA"/>
</dbReference>
<feature type="transmembrane region" description="Helical" evidence="1">
    <location>
        <begin position="39"/>
        <end position="62"/>
    </location>
</feature>
<name>A0A0S3RSV7_PHAAN</name>